<dbReference type="AlphaFoldDB" id="A0A4C1Z982"/>
<organism evidence="2 3">
    <name type="scientific">Eumeta variegata</name>
    <name type="common">Bagworm moth</name>
    <name type="synonym">Eumeta japonica</name>
    <dbReference type="NCBI Taxonomy" id="151549"/>
    <lineage>
        <taxon>Eukaryota</taxon>
        <taxon>Metazoa</taxon>
        <taxon>Ecdysozoa</taxon>
        <taxon>Arthropoda</taxon>
        <taxon>Hexapoda</taxon>
        <taxon>Insecta</taxon>
        <taxon>Pterygota</taxon>
        <taxon>Neoptera</taxon>
        <taxon>Endopterygota</taxon>
        <taxon>Lepidoptera</taxon>
        <taxon>Glossata</taxon>
        <taxon>Ditrysia</taxon>
        <taxon>Tineoidea</taxon>
        <taxon>Psychidae</taxon>
        <taxon>Oiketicinae</taxon>
        <taxon>Eumeta</taxon>
    </lineage>
</organism>
<evidence type="ECO:0000256" key="1">
    <source>
        <dbReference type="SAM" id="MobiDB-lite"/>
    </source>
</evidence>
<feature type="region of interest" description="Disordered" evidence="1">
    <location>
        <begin position="263"/>
        <end position="283"/>
    </location>
</feature>
<comment type="caution">
    <text evidence="2">The sequence shown here is derived from an EMBL/GenBank/DDBJ whole genome shotgun (WGS) entry which is preliminary data.</text>
</comment>
<proteinExistence type="predicted"/>
<sequence length="314" mass="34644">MISFFLFSKVHHWCYLSLGSGPEARAGRYGRAPATTVSQAHFFAGLVLVTSSQGCIAPDAHADARVMGLRSNLMGRRSRYPADIDTRLASALNWKTRLRPMAPVVVVTSPVHITPPIPIEYSVVYTLHGQLIRTIGAAILALTALTSSGRECYSAADCNATCKRRRKSLRRCNKSFTLILEKSARYMKRETYNITRYLFVLLVELKWYPLKNKLKTIKEAKSFWRPAARGGRPPPDNFNVTIPYVSGLASAVMRNSAVTAARPVSIRRDEPPPPTAACSTASASARRMSDASFVRPPARLTRAAIDGIRLRPLG</sequence>
<dbReference type="OrthoDB" id="10252754at2759"/>
<reference evidence="2 3" key="1">
    <citation type="journal article" date="2019" name="Commun. Biol.">
        <title>The bagworm genome reveals a unique fibroin gene that provides high tensile strength.</title>
        <authorList>
            <person name="Kono N."/>
            <person name="Nakamura H."/>
            <person name="Ohtoshi R."/>
            <person name="Tomita M."/>
            <person name="Numata K."/>
            <person name="Arakawa K."/>
        </authorList>
    </citation>
    <scope>NUCLEOTIDE SEQUENCE [LARGE SCALE GENOMIC DNA]</scope>
</reference>
<evidence type="ECO:0000313" key="3">
    <source>
        <dbReference type="Proteomes" id="UP000299102"/>
    </source>
</evidence>
<accession>A0A4C1Z982</accession>
<gene>
    <name evidence="2" type="ORF">EVAR_57093_1</name>
</gene>
<dbReference type="EMBL" id="BGZK01001633">
    <property type="protein sequence ID" value="GBP83693.1"/>
    <property type="molecule type" value="Genomic_DNA"/>
</dbReference>
<evidence type="ECO:0000313" key="2">
    <source>
        <dbReference type="EMBL" id="GBP83693.1"/>
    </source>
</evidence>
<name>A0A4C1Z982_EUMVA</name>
<keyword evidence="3" id="KW-1185">Reference proteome</keyword>
<dbReference type="Proteomes" id="UP000299102">
    <property type="component" value="Unassembled WGS sequence"/>
</dbReference>
<protein>
    <submittedName>
        <fullName evidence="2">Uncharacterized protein</fullName>
    </submittedName>
</protein>